<dbReference type="InterPro" id="IPR017853">
    <property type="entry name" value="GH"/>
</dbReference>
<dbReference type="Gene3D" id="2.60.40.1180">
    <property type="entry name" value="Golgi alpha-mannosidase II"/>
    <property type="match status" value="1"/>
</dbReference>
<dbReference type="Gene3D" id="2.60.40.10">
    <property type="entry name" value="Immunoglobulins"/>
    <property type="match status" value="1"/>
</dbReference>
<dbReference type="PANTHER" id="PTHR43651:SF3">
    <property type="entry name" value="1,4-ALPHA-GLUCAN-BRANCHING ENZYME"/>
    <property type="match status" value="1"/>
</dbReference>
<dbReference type="Gene3D" id="3.20.20.80">
    <property type="entry name" value="Glycosidases"/>
    <property type="match status" value="1"/>
</dbReference>
<accession>T1BQ84</accession>
<dbReference type="FunFam" id="3.20.20.80:FF:000003">
    <property type="entry name" value="1,4-alpha-glucan branching enzyme GlgB"/>
    <property type="match status" value="1"/>
</dbReference>
<keyword evidence="7" id="KW-0808">Transferase</keyword>
<evidence type="ECO:0000313" key="11">
    <source>
        <dbReference type="EMBL" id="EQD56140.1"/>
    </source>
</evidence>
<dbReference type="GO" id="GO:0004553">
    <property type="term" value="F:hydrolase activity, hydrolyzing O-glycosyl compounds"/>
    <property type="evidence" value="ECO:0007669"/>
    <property type="project" value="InterPro"/>
</dbReference>
<dbReference type="EC" id="2.4.1.18" evidence="4"/>
<comment type="caution">
    <text evidence="11">The sequence shown here is derived from an EMBL/GenBank/DDBJ whole genome shotgun (WGS) entry which is preliminary data.</text>
</comment>
<protein>
    <recommendedName>
        <fullName evidence="4">1,4-alpha-glucan branching enzyme</fullName>
        <ecNumber evidence="4">2.4.1.18</ecNumber>
    </recommendedName>
</protein>
<dbReference type="InterPro" id="IPR013780">
    <property type="entry name" value="Glyco_hydro_b"/>
</dbReference>
<feature type="domain" description="Glycosyl hydrolase family 13 catalytic" evidence="10">
    <location>
        <begin position="166"/>
        <end position="533"/>
    </location>
</feature>
<evidence type="ECO:0000256" key="4">
    <source>
        <dbReference type="ARBA" id="ARBA00012541"/>
    </source>
</evidence>
<reference evidence="11" key="2">
    <citation type="journal article" date="2014" name="ISME J.">
        <title>Microbial stratification in low pH oxic and suboxic macroscopic growths along an acid mine drainage.</title>
        <authorList>
            <person name="Mendez-Garcia C."/>
            <person name="Mesa V."/>
            <person name="Sprenger R.R."/>
            <person name="Richter M."/>
            <person name="Diez M.S."/>
            <person name="Solano J."/>
            <person name="Bargiela R."/>
            <person name="Golyshina O.V."/>
            <person name="Manteca A."/>
            <person name="Ramos J.L."/>
            <person name="Gallego J.R."/>
            <person name="Llorente I."/>
            <person name="Martins Dos Santos V.A."/>
            <person name="Jensen O.N."/>
            <person name="Pelaez A.I."/>
            <person name="Sanchez J."/>
            <person name="Ferrer M."/>
        </authorList>
    </citation>
    <scope>NUCLEOTIDE SEQUENCE</scope>
</reference>
<dbReference type="NCBIfam" id="TIGR01515">
    <property type="entry name" value="branching_enzym"/>
    <property type="match status" value="1"/>
</dbReference>
<dbReference type="Pfam" id="PF02806">
    <property type="entry name" value="Alpha-amylase_C"/>
    <property type="match status" value="1"/>
</dbReference>
<dbReference type="InterPro" id="IPR006048">
    <property type="entry name" value="A-amylase/branching_C"/>
</dbReference>
<reference evidence="11" key="1">
    <citation type="submission" date="2013-08" db="EMBL/GenBank/DDBJ databases">
        <authorList>
            <person name="Mendez C."/>
            <person name="Richter M."/>
            <person name="Ferrer M."/>
            <person name="Sanchez J."/>
        </authorList>
    </citation>
    <scope>NUCLEOTIDE SEQUENCE</scope>
</reference>
<dbReference type="NCBIfam" id="NF003811">
    <property type="entry name" value="PRK05402.1"/>
    <property type="match status" value="1"/>
</dbReference>
<dbReference type="InterPro" id="IPR013783">
    <property type="entry name" value="Ig-like_fold"/>
</dbReference>
<dbReference type="SUPFAM" id="SSF51445">
    <property type="entry name" value="(Trans)glycosidases"/>
    <property type="match status" value="1"/>
</dbReference>
<keyword evidence="9" id="KW-0119">Carbohydrate metabolism</keyword>
<dbReference type="GO" id="GO:0005978">
    <property type="term" value="P:glycogen biosynthetic process"/>
    <property type="evidence" value="ECO:0007669"/>
    <property type="project" value="UniProtKB-UniPathway"/>
</dbReference>
<dbReference type="InterPro" id="IPR044143">
    <property type="entry name" value="GlgB_N_E_set_prok"/>
</dbReference>
<dbReference type="GO" id="GO:0003844">
    <property type="term" value="F:1,4-alpha-glucan branching enzyme activity"/>
    <property type="evidence" value="ECO:0007669"/>
    <property type="project" value="UniProtKB-EC"/>
</dbReference>
<dbReference type="CDD" id="cd02855">
    <property type="entry name" value="E_set_GBE_prok_N"/>
    <property type="match status" value="1"/>
</dbReference>
<comment type="pathway">
    <text evidence="2">Glycan biosynthesis; glycogen biosynthesis.</text>
</comment>
<evidence type="ECO:0000256" key="5">
    <source>
        <dbReference type="ARBA" id="ARBA00022600"/>
    </source>
</evidence>
<dbReference type="FunFam" id="2.60.40.1180:FF:000002">
    <property type="entry name" value="1,4-alpha-glucan branching enzyme GlgB"/>
    <property type="match status" value="1"/>
</dbReference>
<gene>
    <name evidence="11" type="ORF">B1B_09046</name>
</gene>
<evidence type="ECO:0000256" key="8">
    <source>
        <dbReference type="ARBA" id="ARBA00023056"/>
    </source>
</evidence>
<comment type="similarity">
    <text evidence="3">Belongs to the glycosyl hydrolase 13 family. GlgB subfamily.</text>
</comment>
<dbReference type="FunFam" id="2.60.40.10:FF:000169">
    <property type="entry name" value="1,4-alpha-glucan branching enzyme GlgB"/>
    <property type="match status" value="1"/>
</dbReference>
<dbReference type="InterPro" id="IPR004193">
    <property type="entry name" value="Glyco_hydro_13_N"/>
</dbReference>
<dbReference type="UniPathway" id="UPA00164"/>
<dbReference type="InterPro" id="IPR037439">
    <property type="entry name" value="Branching_enzy"/>
</dbReference>
<evidence type="ECO:0000256" key="6">
    <source>
        <dbReference type="ARBA" id="ARBA00022676"/>
    </source>
</evidence>
<dbReference type="SMART" id="SM00642">
    <property type="entry name" value="Aamy"/>
    <property type="match status" value="1"/>
</dbReference>
<dbReference type="GO" id="GO:0043169">
    <property type="term" value="F:cation binding"/>
    <property type="evidence" value="ECO:0007669"/>
    <property type="project" value="InterPro"/>
</dbReference>
<dbReference type="CDD" id="cd11322">
    <property type="entry name" value="AmyAc_Glg_BE"/>
    <property type="match status" value="1"/>
</dbReference>
<organism evidence="11">
    <name type="scientific">mine drainage metagenome</name>
    <dbReference type="NCBI Taxonomy" id="410659"/>
    <lineage>
        <taxon>unclassified sequences</taxon>
        <taxon>metagenomes</taxon>
        <taxon>ecological metagenomes</taxon>
    </lineage>
</organism>
<dbReference type="Pfam" id="PF02922">
    <property type="entry name" value="CBM_48"/>
    <property type="match status" value="1"/>
</dbReference>
<dbReference type="SUPFAM" id="SSF51011">
    <property type="entry name" value="Glycosyl hydrolase domain"/>
    <property type="match status" value="1"/>
</dbReference>
<evidence type="ECO:0000256" key="7">
    <source>
        <dbReference type="ARBA" id="ARBA00022679"/>
    </source>
</evidence>
<dbReference type="GO" id="GO:0005829">
    <property type="term" value="C:cytosol"/>
    <property type="evidence" value="ECO:0007669"/>
    <property type="project" value="TreeGrafter"/>
</dbReference>
<evidence type="ECO:0000256" key="2">
    <source>
        <dbReference type="ARBA" id="ARBA00004964"/>
    </source>
</evidence>
<dbReference type="HAMAP" id="MF_00685">
    <property type="entry name" value="GlgB"/>
    <property type="match status" value="1"/>
</dbReference>
<keyword evidence="8" id="KW-0320">Glycogen biosynthesis</keyword>
<dbReference type="InterPro" id="IPR006407">
    <property type="entry name" value="GlgB"/>
</dbReference>
<evidence type="ECO:0000256" key="1">
    <source>
        <dbReference type="ARBA" id="ARBA00000826"/>
    </source>
</evidence>
<comment type="catalytic activity">
    <reaction evidence="1">
        <text>Transfers a segment of a (1-&gt;4)-alpha-D-glucan chain to a primary hydroxy group in a similar glucan chain.</text>
        <dbReference type="EC" id="2.4.1.18"/>
    </reaction>
</comment>
<sequence>MIAMNAGPGTHDPNPASWQVPDFDWHLFGEGHHWHIYRWLGSHPCRAEDSSGVAFAVWAPHADRVSVVGDCNGWNGKRHPMRARAGGLWEAFIPDLAAGSLYKYEIHNGQTGELLLKADPYAETYELRPRTASRVGAPPRFTWADDRWLTSRVARDWCHAPLAIYEVHPGSWRRHADGSWLNYRELARELVEYVRVQGYTHIELLPITEHPLDASWGYQTTGFFAPTSRYGAPDDFRWFVDYCHQHDIGVLLDWTPAHFPRDAHGLARFDGQPLYEHPDPRRGEHPDWGTLIFDYGQNQVRNFLLASALYWIEEYHVDGLRVDAVASMLYLDYSRQPGQWLPNQYGGTENIDAMEFIRELNIVVHGQYPGAIVIAEESTAWPQVSRPVDQGGLGFSMKWNMGWMHDTLGYLQRDPVHRRHHHSALTFGLLYAFNENFVLPLSHDEVVHGKQSLINKMPGDAWQRFANLRLLYCFHWTYPGKKLLFMGGDMAQPREWDHERSLEWDLLRDPFHHGIQRLVADLNHLYTELPALHRFDFEAQGFEWIDCNDAERSTASYMRRSESRIAVVVLNFTPVPRQGYRLGVPIPGTYLERLNSDSECYGGTNLGNGGRVATEPVPCNGMPCSLSIALPPLAALILVPEQ</sequence>
<dbReference type="AlphaFoldDB" id="T1BQ84"/>
<dbReference type="NCBIfam" id="NF008967">
    <property type="entry name" value="PRK12313.1"/>
    <property type="match status" value="1"/>
</dbReference>
<keyword evidence="6" id="KW-0328">Glycosyltransferase</keyword>
<dbReference type="InterPro" id="IPR006047">
    <property type="entry name" value="GH13_cat_dom"/>
</dbReference>
<keyword evidence="5" id="KW-0321">Glycogen metabolism</keyword>
<evidence type="ECO:0000256" key="9">
    <source>
        <dbReference type="ARBA" id="ARBA00023277"/>
    </source>
</evidence>
<name>T1BQ84_9ZZZZ</name>
<dbReference type="EMBL" id="AUZY01005945">
    <property type="protein sequence ID" value="EQD56140.1"/>
    <property type="molecule type" value="Genomic_DNA"/>
</dbReference>
<evidence type="ECO:0000256" key="3">
    <source>
        <dbReference type="ARBA" id="ARBA00009000"/>
    </source>
</evidence>
<evidence type="ECO:0000259" key="10">
    <source>
        <dbReference type="SMART" id="SM00642"/>
    </source>
</evidence>
<dbReference type="PIRSF" id="PIRSF000463">
    <property type="entry name" value="GlgB"/>
    <property type="match status" value="1"/>
</dbReference>
<dbReference type="PANTHER" id="PTHR43651">
    <property type="entry name" value="1,4-ALPHA-GLUCAN-BRANCHING ENZYME"/>
    <property type="match status" value="1"/>
</dbReference>
<proteinExistence type="inferred from homology"/>